<reference evidence="9 10" key="1">
    <citation type="submission" date="2015-06" db="EMBL/GenBank/DDBJ databases">
        <authorList>
            <person name="Hoefler B.C."/>
            <person name="Straight P.D."/>
        </authorList>
    </citation>
    <scope>NUCLEOTIDE SEQUENCE [LARGE SCALE GENOMIC DNA]</scope>
    <source>
        <strain evidence="9 10">NRRL 3427</strain>
    </source>
</reference>
<comment type="caution">
    <text evidence="9">The sequence shown here is derived from an EMBL/GenBank/DDBJ whole genome shotgun (WGS) entry which is preliminary data.</text>
</comment>
<dbReference type="PROSITE" id="PS00108">
    <property type="entry name" value="PROTEIN_KINASE_ST"/>
    <property type="match status" value="1"/>
</dbReference>
<dbReference type="Gene3D" id="3.30.200.20">
    <property type="entry name" value="Phosphorylase Kinase, domain 1"/>
    <property type="match status" value="1"/>
</dbReference>
<evidence type="ECO:0000256" key="7">
    <source>
        <dbReference type="PROSITE-ProRule" id="PRU10141"/>
    </source>
</evidence>
<dbReference type="GO" id="GO:0004197">
    <property type="term" value="F:cysteine-type endopeptidase activity"/>
    <property type="evidence" value="ECO:0007669"/>
    <property type="project" value="InterPro"/>
</dbReference>
<dbReference type="SMART" id="SM00220">
    <property type="entry name" value="S_TKc"/>
    <property type="match status" value="1"/>
</dbReference>
<dbReference type="InterPro" id="IPR011600">
    <property type="entry name" value="Pept_C14_caspase"/>
</dbReference>
<keyword evidence="4 7" id="KW-0547">Nucleotide-binding</keyword>
<protein>
    <recommendedName>
        <fullName evidence="1">non-specific serine/threonine protein kinase</fullName>
        <ecNumber evidence="1">2.7.11.1</ecNumber>
    </recommendedName>
</protein>
<evidence type="ECO:0000259" key="8">
    <source>
        <dbReference type="PROSITE" id="PS50011"/>
    </source>
</evidence>
<evidence type="ECO:0000313" key="10">
    <source>
        <dbReference type="Proteomes" id="UP000037023"/>
    </source>
</evidence>
<organism evidence="9 10">
    <name type="scientific">Streptomyces viridochromogenes</name>
    <dbReference type="NCBI Taxonomy" id="1938"/>
    <lineage>
        <taxon>Bacteria</taxon>
        <taxon>Bacillati</taxon>
        <taxon>Actinomycetota</taxon>
        <taxon>Actinomycetes</taxon>
        <taxon>Kitasatosporales</taxon>
        <taxon>Streptomycetaceae</taxon>
        <taxon>Streptomyces</taxon>
    </lineage>
</organism>
<dbReference type="Proteomes" id="UP000037023">
    <property type="component" value="Unassembled WGS sequence"/>
</dbReference>
<dbReference type="InterPro" id="IPR008271">
    <property type="entry name" value="Ser/Thr_kinase_AS"/>
</dbReference>
<evidence type="ECO:0000256" key="5">
    <source>
        <dbReference type="ARBA" id="ARBA00022777"/>
    </source>
</evidence>
<dbReference type="Gene3D" id="3.40.50.1460">
    <property type="match status" value="1"/>
</dbReference>
<dbReference type="AlphaFoldDB" id="A0A0L8JIS8"/>
<evidence type="ECO:0000256" key="2">
    <source>
        <dbReference type="ARBA" id="ARBA00022527"/>
    </source>
</evidence>
<dbReference type="PROSITE" id="PS00107">
    <property type="entry name" value="PROTEIN_KINASE_ATP"/>
    <property type="match status" value="1"/>
</dbReference>
<proteinExistence type="predicted"/>
<keyword evidence="3" id="KW-0808">Transferase</keyword>
<dbReference type="EC" id="2.7.11.1" evidence="1"/>
<feature type="binding site" evidence="7">
    <location>
        <position position="364"/>
    </location>
    <ligand>
        <name>ATP</name>
        <dbReference type="ChEBI" id="CHEBI:30616"/>
    </ligand>
</feature>
<dbReference type="Pfam" id="PF00069">
    <property type="entry name" value="Pkinase"/>
    <property type="match status" value="1"/>
</dbReference>
<dbReference type="InterPro" id="IPR000719">
    <property type="entry name" value="Prot_kinase_dom"/>
</dbReference>
<dbReference type="PANTHER" id="PTHR43289:SF6">
    <property type="entry name" value="SERINE_THREONINE-PROTEIN KINASE NEKL-3"/>
    <property type="match status" value="1"/>
</dbReference>
<evidence type="ECO:0000256" key="3">
    <source>
        <dbReference type="ARBA" id="ARBA00022679"/>
    </source>
</evidence>
<keyword evidence="2" id="KW-0723">Serine/threonine-protein kinase</keyword>
<dbReference type="Gene3D" id="1.10.510.10">
    <property type="entry name" value="Transferase(Phosphotransferase) domain 1"/>
    <property type="match status" value="1"/>
</dbReference>
<gene>
    <name evidence="9" type="ORF">ADK34_30620</name>
</gene>
<keyword evidence="6 7" id="KW-0067">ATP-binding</keyword>
<dbReference type="GO" id="GO:0006508">
    <property type="term" value="P:proteolysis"/>
    <property type="evidence" value="ECO:0007669"/>
    <property type="project" value="InterPro"/>
</dbReference>
<evidence type="ECO:0000256" key="6">
    <source>
        <dbReference type="ARBA" id="ARBA00022840"/>
    </source>
</evidence>
<evidence type="ECO:0000313" key="9">
    <source>
        <dbReference type="EMBL" id="KOG13516.1"/>
    </source>
</evidence>
<keyword evidence="5" id="KW-0418">Kinase</keyword>
<dbReference type="SUPFAM" id="SSF52129">
    <property type="entry name" value="Caspase-like"/>
    <property type="match status" value="1"/>
</dbReference>
<dbReference type="RefSeq" id="WP_033207742.1">
    <property type="nucleotide sequence ID" value="NZ_LGUP01000376.1"/>
</dbReference>
<feature type="domain" description="Protein kinase" evidence="8">
    <location>
        <begin position="336"/>
        <end position="593"/>
    </location>
</feature>
<dbReference type="PANTHER" id="PTHR43289">
    <property type="entry name" value="MITOGEN-ACTIVATED PROTEIN KINASE KINASE KINASE 20-RELATED"/>
    <property type="match status" value="1"/>
</dbReference>
<dbReference type="GO" id="GO:0005524">
    <property type="term" value="F:ATP binding"/>
    <property type="evidence" value="ECO:0007669"/>
    <property type="project" value="UniProtKB-UniRule"/>
</dbReference>
<dbReference type="SUPFAM" id="SSF56112">
    <property type="entry name" value="Protein kinase-like (PK-like)"/>
    <property type="match status" value="1"/>
</dbReference>
<evidence type="ECO:0000256" key="4">
    <source>
        <dbReference type="ARBA" id="ARBA00022741"/>
    </source>
</evidence>
<dbReference type="CDD" id="cd14014">
    <property type="entry name" value="STKc_PknB_like"/>
    <property type="match status" value="1"/>
</dbReference>
<sequence length="744" mass="82867">MNKAVIVGIDTYADAPLFGCVNDAQDVASCLSLGQYDFDSLVLLNGRATRANILRELNQIAYSEEHQGQGSILLFYFAGHGQVLGQAGHLVTHDAENFDPGIALAHLAQLMESASLKFDHVVSILDCCHSGSAFTWSNSRPLSPADVEREVRAVNESRCVLAACRPEEEAQEADGRGMFTELLTDALLGAAVNWDGDVTLMSIYEYVANAMPEDIQTPVFKGDVAGTVVIGQGFEPRQGRQIDKSELNQVLSKAQNLIDQYYYLQLAELTERTVRLSGGAKRCATELERVVEWFEETEHDLPDVRRHPDWDDLTRRLREFRKHLSEVSVGEETRFGKIIRHIGHGGYGHVWEAENEKGERFAVKLFHGNELDDAVKVQRFGNGYRNMRDLHHPRIVRVHKITAAPYGFSMDSIQGDNMRKFYIERNGNAEAIVRLMIDICETVQHAHSQKVRHRDIKPENIVISYGSDGHLEPYLTDFDLAYHETNRTMTANFGVGGVLSYAAPEQLYEPNAKTARSETVDVFSLAQLMFFLVTGRDPNPENFTKNHEILAHELSNWVDDRASVQLLELYKSATAKAPADRPQTVIDFVSPLRSAEAIIQVASGSDDVPEEDLCRRIGQLYVGMGRYEAGDGQVRMPSQSGQVEIVARLKSHNPPNTAVVEIECSVNGNIPVGSFKSGKSARETINNRLDKMLSKRHGHTVQRHPGSKGAYQVFVTIADVKFDVTGVTRVCDIIDTTVSGIESW</sequence>
<dbReference type="Pfam" id="PF00656">
    <property type="entry name" value="Peptidase_C14"/>
    <property type="match status" value="1"/>
</dbReference>
<dbReference type="PROSITE" id="PS50011">
    <property type="entry name" value="PROTEIN_KINASE_DOM"/>
    <property type="match status" value="1"/>
</dbReference>
<dbReference type="GO" id="GO:0004674">
    <property type="term" value="F:protein serine/threonine kinase activity"/>
    <property type="evidence" value="ECO:0007669"/>
    <property type="project" value="UniProtKB-KW"/>
</dbReference>
<dbReference type="PATRIC" id="fig|1938.6.peg.6569"/>
<name>A0A0L8JIS8_STRVR</name>
<dbReference type="InterPro" id="IPR017441">
    <property type="entry name" value="Protein_kinase_ATP_BS"/>
</dbReference>
<evidence type="ECO:0000256" key="1">
    <source>
        <dbReference type="ARBA" id="ARBA00012513"/>
    </source>
</evidence>
<dbReference type="OrthoDB" id="8447555at2"/>
<dbReference type="InterPro" id="IPR011009">
    <property type="entry name" value="Kinase-like_dom_sf"/>
</dbReference>
<accession>A0A0L8JIS8</accession>
<dbReference type="EMBL" id="LGUP01000376">
    <property type="protein sequence ID" value="KOG13516.1"/>
    <property type="molecule type" value="Genomic_DNA"/>
</dbReference>
<dbReference type="InterPro" id="IPR029030">
    <property type="entry name" value="Caspase-like_dom_sf"/>
</dbReference>